<dbReference type="EMBL" id="UNSH01000041">
    <property type="protein sequence ID" value="SZF02156.1"/>
    <property type="molecule type" value="Genomic_DNA"/>
</dbReference>
<dbReference type="AlphaFoldDB" id="A0A383UQT4"/>
<organism evidence="2 3">
    <name type="scientific">Blumeria hordei</name>
    <name type="common">Barley powdery mildew</name>
    <name type="synonym">Blumeria graminis f. sp. hordei</name>
    <dbReference type="NCBI Taxonomy" id="2867405"/>
    <lineage>
        <taxon>Eukaryota</taxon>
        <taxon>Fungi</taxon>
        <taxon>Dikarya</taxon>
        <taxon>Ascomycota</taxon>
        <taxon>Pezizomycotina</taxon>
        <taxon>Leotiomycetes</taxon>
        <taxon>Erysiphales</taxon>
        <taxon>Erysiphaceae</taxon>
        <taxon>Blumeria</taxon>
    </lineage>
</organism>
<accession>A0A383UQT4</accession>
<feature type="region of interest" description="Disordered" evidence="1">
    <location>
        <begin position="288"/>
        <end position="316"/>
    </location>
</feature>
<reference evidence="2 3" key="1">
    <citation type="submission" date="2017-11" db="EMBL/GenBank/DDBJ databases">
        <authorList>
            <person name="Kracher B."/>
        </authorList>
    </citation>
    <scope>NUCLEOTIDE SEQUENCE [LARGE SCALE GENOMIC DNA]</scope>
    <source>
        <strain evidence="2 3">RACE1</strain>
    </source>
</reference>
<evidence type="ECO:0000313" key="2">
    <source>
        <dbReference type="EMBL" id="SZF02156.1"/>
    </source>
</evidence>
<gene>
    <name evidence="2" type="ORF">BLGHR1_12933</name>
</gene>
<proteinExistence type="predicted"/>
<feature type="compositionally biased region" description="Polar residues" evidence="1">
    <location>
        <begin position="88"/>
        <end position="99"/>
    </location>
</feature>
<dbReference type="Pfam" id="PF12511">
    <property type="entry name" value="DUF3716"/>
    <property type="match status" value="1"/>
</dbReference>
<feature type="compositionally biased region" description="Basic and acidic residues" evidence="1">
    <location>
        <begin position="101"/>
        <end position="120"/>
    </location>
</feature>
<dbReference type="InterPro" id="IPR022190">
    <property type="entry name" value="DUF3716"/>
</dbReference>
<feature type="region of interest" description="Disordered" evidence="1">
    <location>
        <begin position="328"/>
        <end position="348"/>
    </location>
</feature>
<dbReference type="VEuPathDB" id="FungiDB:BLGHR1_12933"/>
<feature type="compositionally biased region" description="Polar residues" evidence="1">
    <location>
        <begin position="214"/>
        <end position="229"/>
    </location>
</feature>
<feature type="region of interest" description="Disordered" evidence="1">
    <location>
        <begin position="189"/>
        <end position="251"/>
    </location>
</feature>
<feature type="compositionally biased region" description="Basic and acidic residues" evidence="1">
    <location>
        <begin position="338"/>
        <end position="348"/>
    </location>
</feature>
<name>A0A383UQT4_BLUHO</name>
<dbReference type="Proteomes" id="UP000275772">
    <property type="component" value="Unassembled WGS sequence"/>
</dbReference>
<sequence length="401" mass="43625">MTMPPALPFAHVTQYHGDSISIKGDFSWSRASSPQSMSPEIDINSLLTQINRAPRNFESPDPLEKDISSPHVGSANVSARPEAPSANFARSRNRQSSGGTMEERLVIMPEKRTLPWRDGVEPGAENETGGESRRKQIRFGCLLATRGEVQAVPCNSCANGRGKFSVCISLPNFFKGACASCQLSGRPNRCSIKKKDDPPESPNGASRLLRTPNVVESSPSTALQTSPGKGTQIKRRRTTAPTASAPMAEWENLRHSQWDQDLGNSSRRQVSMGQQPWASVKLQATTTNTSGVLNGRNSGTSGVSDPSEQRSSLAWSSVNQPSNIQMYHSQENSSAGFRNERNTREGTVGHEDANSFVLIDTLPRGKQRQVYGLISGIQGGIDHLQRELNSLKKALGIDDED</sequence>
<evidence type="ECO:0000313" key="3">
    <source>
        <dbReference type="Proteomes" id="UP000275772"/>
    </source>
</evidence>
<evidence type="ECO:0000256" key="1">
    <source>
        <dbReference type="SAM" id="MobiDB-lite"/>
    </source>
</evidence>
<feature type="region of interest" description="Disordered" evidence="1">
    <location>
        <begin position="54"/>
        <end position="133"/>
    </location>
</feature>
<protein>
    <submittedName>
        <fullName evidence="2">Uncharacterized protein</fullName>
    </submittedName>
</protein>